<keyword evidence="5" id="KW-1185">Reference proteome</keyword>
<dbReference type="SFLD" id="SFLDS00019">
    <property type="entry name" value="Glutathione_Transferase_(cytos"/>
    <property type="match status" value="1"/>
</dbReference>
<dbReference type="InterPro" id="IPR036282">
    <property type="entry name" value="Glutathione-S-Trfase_C_sf"/>
</dbReference>
<dbReference type="InterPro" id="IPR040079">
    <property type="entry name" value="Glutathione_S-Trfase"/>
</dbReference>
<dbReference type="SUPFAM" id="SSF47616">
    <property type="entry name" value="GST C-terminal domain-like"/>
    <property type="match status" value="1"/>
</dbReference>
<dbReference type="Proteomes" id="UP000019678">
    <property type="component" value="Unassembled WGS sequence"/>
</dbReference>
<dbReference type="PANTHER" id="PTHR44051">
    <property type="entry name" value="GLUTATHIONE S-TRANSFERASE-RELATED"/>
    <property type="match status" value="1"/>
</dbReference>
<protein>
    <submittedName>
        <fullName evidence="4">Glutathione S-transferase</fullName>
    </submittedName>
</protein>
<evidence type="ECO:0000313" key="5">
    <source>
        <dbReference type="Proteomes" id="UP000019678"/>
    </source>
</evidence>
<evidence type="ECO:0000259" key="3">
    <source>
        <dbReference type="PROSITE" id="PS50405"/>
    </source>
</evidence>
<dbReference type="SFLD" id="SFLDG00358">
    <property type="entry name" value="Main_(cytGST)"/>
    <property type="match status" value="1"/>
</dbReference>
<feature type="domain" description="GST C-terminal" evidence="3">
    <location>
        <begin position="88"/>
        <end position="205"/>
    </location>
</feature>
<evidence type="ECO:0000256" key="1">
    <source>
        <dbReference type="RuleBase" id="RU003494"/>
    </source>
</evidence>
<dbReference type="SUPFAM" id="SSF52833">
    <property type="entry name" value="Thioredoxin-like"/>
    <property type="match status" value="1"/>
</dbReference>
<accession>A0A017THH6</accession>
<comment type="caution">
    <text evidence="4">The sequence shown here is derived from an EMBL/GenBank/DDBJ whole genome shotgun (WGS) entry which is preliminary data.</text>
</comment>
<gene>
    <name evidence="4" type="ORF">CAP_4983</name>
</gene>
<dbReference type="GO" id="GO:0016740">
    <property type="term" value="F:transferase activity"/>
    <property type="evidence" value="ECO:0007669"/>
    <property type="project" value="UniProtKB-KW"/>
</dbReference>
<dbReference type="PANTHER" id="PTHR44051:SF8">
    <property type="entry name" value="GLUTATHIONE S-TRANSFERASE GSTA"/>
    <property type="match status" value="1"/>
</dbReference>
<dbReference type="PROSITE" id="PS50405">
    <property type="entry name" value="GST_CTER"/>
    <property type="match status" value="1"/>
</dbReference>
<dbReference type="RefSeq" id="WP_044235860.1">
    <property type="nucleotide sequence ID" value="NZ_ASRX01000004.1"/>
</dbReference>
<dbReference type="InterPro" id="IPR004046">
    <property type="entry name" value="GST_C"/>
</dbReference>
<feature type="domain" description="GST N-terminal" evidence="2">
    <location>
        <begin position="1"/>
        <end position="81"/>
    </location>
</feature>
<comment type="similarity">
    <text evidence="1">Belongs to the GST superfamily.</text>
</comment>
<organism evidence="4 5">
    <name type="scientific">Chondromyces apiculatus DSM 436</name>
    <dbReference type="NCBI Taxonomy" id="1192034"/>
    <lineage>
        <taxon>Bacteria</taxon>
        <taxon>Pseudomonadati</taxon>
        <taxon>Myxococcota</taxon>
        <taxon>Polyangia</taxon>
        <taxon>Polyangiales</taxon>
        <taxon>Polyangiaceae</taxon>
        <taxon>Chondromyces</taxon>
    </lineage>
</organism>
<dbReference type="InterPro" id="IPR004045">
    <property type="entry name" value="Glutathione_S-Trfase_N"/>
</dbReference>
<dbReference type="OrthoDB" id="5740960at2"/>
<reference evidence="4 5" key="1">
    <citation type="submission" date="2013-05" db="EMBL/GenBank/DDBJ databases">
        <title>Genome assembly of Chondromyces apiculatus DSM 436.</title>
        <authorList>
            <person name="Sharma G."/>
            <person name="Khatri I."/>
            <person name="Kaur C."/>
            <person name="Mayilraj S."/>
            <person name="Subramanian S."/>
        </authorList>
    </citation>
    <scope>NUCLEOTIDE SEQUENCE [LARGE SCALE GENOMIC DNA]</scope>
    <source>
        <strain evidence="4 5">DSM 436</strain>
    </source>
</reference>
<dbReference type="EMBL" id="ASRX01000004">
    <property type="protein sequence ID" value="EYF08367.1"/>
    <property type="molecule type" value="Genomic_DNA"/>
</dbReference>
<dbReference type="InterPro" id="IPR036249">
    <property type="entry name" value="Thioredoxin-like_sf"/>
</dbReference>
<dbReference type="Gene3D" id="1.20.1050.10">
    <property type="match status" value="1"/>
</dbReference>
<dbReference type="Pfam" id="PF02798">
    <property type="entry name" value="GST_N"/>
    <property type="match status" value="1"/>
</dbReference>
<evidence type="ECO:0000259" key="2">
    <source>
        <dbReference type="PROSITE" id="PS50404"/>
    </source>
</evidence>
<dbReference type="STRING" id="1192034.CAP_4983"/>
<dbReference type="PROSITE" id="PS50404">
    <property type="entry name" value="GST_NTER"/>
    <property type="match status" value="1"/>
</dbReference>
<dbReference type="AlphaFoldDB" id="A0A017THH6"/>
<dbReference type="Gene3D" id="3.40.30.10">
    <property type="entry name" value="Glutaredoxin"/>
    <property type="match status" value="1"/>
</dbReference>
<dbReference type="SFLD" id="SFLDG01150">
    <property type="entry name" value="Main.1:_Beta-like"/>
    <property type="match status" value="1"/>
</dbReference>
<dbReference type="eggNOG" id="COG0625">
    <property type="taxonomic scope" value="Bacteria"/>
</dbReference>
<sequence length="205" mass="22515">MSIVFYYAPMSNASRVHASLAELGVKHETVQYDLQKGEHKNPEFLALNPNAKVPTVVIDGTPVFESVAIQLALGERYGVEKGVWPEAGTPERLKATTWLVWGQVSLMGTMFKYISNTADYVPAALHSAPQAEQAMKDIHDLLGILEGHLAKNAYLAGERFTLADLDLVGCMQWAIYMCKLDMAVYPKTAAWVANVSARPSMKTEG</sequence>
<name>A0A017THH6_9BACT</name>
<dbReference type="InterPro" id="IPR010987">
    <property type="entry name" value="Glutathione-S-Trfase_C-like"/>
</dbReference>
<keyword evidence="4" id="KW-0808">Transferase</keyword>
<dbReference type="Pfam" id="PF00043">
    <property type="entry name" value="GST_C"/>
    <property type="match status" value="1"/>
</dbReference>
<proteinExistence type="inferred from homology"/>
<evidence type="ECO:0000313" key="4">
    <source>
        <dbReference type="EMBL" id="EYF08367.1"/>
    </source>
</evidence>